<evidence type="ECO:0000256" key="7">
    <source>
        <dbReference type="SAM" id="Phobius"/>
    </source>
</evidence>
<evidence type="ECO:0000313" key="9">
    <source>
        <dbReference type="EMBL" id="MTE11682.1"/>
    </source>
</evidence>
<dbReference type="InterPro" id="IPR011701">
    <property type="entry name" value="MFS"/>
</dbReference>
<feature type="transmembrane region" description="Helical" evidence="7">
    <location>
        <begin position="121"/>
        <end position="139"/>
    </location>
</feature>
<evidence type="ECO:0000256" key="6">
    <source>
        <dbReference type="ARBA" id="ARBA00023136"/>
    </source>
</evidence>
<evidence type="ECO:0000259" key="8">
    <source>
        <dbReference type="PROSITE" id="PS50850"/>
    </source>
</evidence>
<feature type="transmembrane region" description="Helical" evidence="7">
    <location>
        <begin position="178"/>
        <end position="200"/>
    </location>
</feature>
<feature type="transmembrane region" description="Helical" evidence="7">
    <location>
        <begin position="238"/>
        <end position="261"/>
    </location>
</feature>
<feature type="domain" description="Major facilitator superfamily (MFS) profile" evidence="8">
    <location>
        <begin position="25"/>
        <end position="483"/>
    </location>
</feature>
<dbReference type="PROSITE" id="PS00216">
    <property type="entry name" value="SUGAR_TRANSPORT_1"/>
    <property type="match status" value="1"/>
</dbReference>
<dbReference type="InterPro" id="IPR005829">
    <property type="entry name" value="Sugar_transporter_CS"/>
</dbReference>
<protein>
    <submittedName>
        <fullName evidence="9">MFS transporter</fullName>
    </submittedName>
</protein>
<sequence>MTAATTTLEDQSESSDQRESARWWALGVLAMAQLMVVLDATIVTISMPFAQHDLGISDGNRQWVLTAYTLIFGGLLLLGGRLADYLGRRRMFLIGLVGFAGASALAGLAQNGGELFAGRGLQGAFAALLAPAALSLVSVTFTEAKERARAFGVFAGVSAGGAAIGLIVGGALTEYADWRWCLLVNTPIALIALLGALAFVVKDVPAPRTGGYDLPGAVTATLGLVSVVYGFSRAASDGWTASTTLALLIAGVALLAAFVAIERRSANPLLPLRIPGEINRGGSFLVALLLPIAMFAMFINMSYYFQITLGWSALKAGVAFLPFPVGIVVSAAIASALLPRTGPRPLMITGSVLGMAGLLYLSRLGFGDSYAAGVLPALILIALGMGGLFVAMQTTALHQVEERDSGVASALLNAAQQVGGAIGTALLSTIAVQVAERFAKNNPGADHVLARAAIHSYDIAFLIGAGFFLATIPIIAFMIKDKPANLLEGSEHVHVGV</sequence>
<gene>
    <name evidence="9" type="ORF">GLP40_02620</name>
</gene>
<comment type="subcellular location">
    <subcellularLocation>
        <location evidence="1">Cell membrane</location>
        <topology evidence="1">Multi-pass membrane protein</topology>
    </subcellularLocation>
</comment>
<dbReference type="Proteomes" id="UP000432464">
    <property type="component" value="Unassembled WGS sequence"/>
</dbReference>
<feature type="transmembrane region" description="Helical" evidence="7">
    <location>
        <begin position="212"/>
        <end position="232"/>
    </location>
</feature>
<feature type="transmembrane region" description="Helical" evidence="7">
    <location>
        <begin position="345"/>
        <end position="364"/>
    </location>
</feature>
<dbReference type="GO" id="GO:0005886">
    <property type="term" value="C:plasma membrane"/>
    <property type="evidence" value="ECO:0007669"/>
    <property type="project" value="UniProtKB-SubCell"/>
</dbReference>
<keyword evidence="5 7" id="KW-1133">Transmembrane helix</keyword>
<dbReference type="AlphaFoldDB" id="A0A6I3KNV5"/>
<feature type="transmembrane region" description="Helical" evidence="7">
    <location>
        <begin position="459"/>
        <end position="479"/>
    </location>
</feature>
<evidence type="ECO:0000256" key="4">
    <source>
        <dbReference type="ARBA" id="ARBA00022692"/>
    </source>
</evidence>
<proteinExistence type="predicted"/>
<comment type="caution">
    <text evidence="9">The sequence shown here is derived from an EMBL/GenBank/DDBJ whole genome shotgun (WGS) entry which is preliminary data.</text>
</comment>
<dbReference type="Gene3D" id="1.20.1250.20">
    <property type="entry name" value="MFS general substrate transporter like domains"/>
    <property type="match status" value="1"/>
</dbReference>
<feature type="transmembrane region" description="Helical" evidence="7">
    <location>
        <begin position="317"/>
        <end position="338"/>
    </location>
</feature>
<name>A0A6I3KNV5_9NOCA</name>
<feature type="transmembrane region" description="Helical" evidence="7">
    <location>
        <begin position="370"/>
        <end position="391"/>
    </location>
</feature>
<accession>A0A6I3KNV5</accession>
<evidence type="ECO:0000256" key="5">
    <source>
        <dbReference type="ARBA" id="ARBA00022989"/>
    </source>
</evidence>
<evidence type="ECO:0000256" key="2">
    <source>
        <dbReference type="ARBA" id="ARBA00022448"/>
    </source>
</evidence>
<feature type="transmembrane region" description="Helical" evidence="7">
    <location>
        <begin position="91"/>
        <end position="109"/>
    </location>
</feature>
<keyword evidence="3" id="KW-1003">Cell membrane</keyword>
<dbReference type="GO" id="GO:0022857">
    <property type="term" value="F:transmembrane transporter activity"/>
    <property type="evidence" value="ECO:0007669"/>
    <property type="project" value="InterPro"/>
</dbReference>
<dbReference type="Pfam" id="PF07690">
    <property type="entry name" value="MFS_1"/>
    <property type="match status" value="1"/>
</dbReference>
<dbReference type="PROSITE" id="PS50850">
    <property type="entry name" value="MFS"/>
    <property type="match status" value="1"/>
</dbReference>
<dbReference type="PANTHER" id="PTHR42718">
    <property type="entry name" value="MAJOR FACILITATOR SUPERFAMILY MULTIDRUG TRANSPORTER MFSC"/>
    <property type="match status" value="1"/>
</dbReference>
<keyword evidence="2" id="KW-0813">Transport</keyword>
<dbReference type="CDD" id="cd17321">
    <property type="entry name" value="MFS_MMR_MDR_like"/>
    <property type="match status" value="1"/>
</dbReference>
<evidence type="ECO:0000256" key="1">
    <source>
        <dbReference type="ARBA" id="ARBA00004651"/>
    </source>
</evidence>
<evidence type="ECO:0000313" key="10">
    <source>
        <dbReference type="Proteomes" id="UP000432464"/>
    </source>
</evidence>
<dbReference type="SUPFAM" id="SSF103473">
    <property type="entry name" value="MFS general substrate transporter"/>
    <property type="match status" value="1"/>
</dbReference>
<feature type="transmembrane region" description="Helical" evidence="7">
    <location>
        <begin position="282"/>
        <end position="305"/>
    </location>
</feature>
<dbReference type="InterPro" id="IPR020846">
    <property type="entry name" value="MFS_dom"/>
</dbReference>
<feature type="transmembrane region" description="Helical" evidence="7">
    <location>
        <begin position="23"/>
        <end position="50"/>
    </location>
</feature>
<feature type="transmembrane region" description="Helical" evidence="7">
    <location>
        <begin position="151"/>
        <end position="172"/>
    </location>
</feature>
<feature type="transmembrane region" description="Helical" evidence="7">
    <location>
        <begin position="62"/>
        <end position="79"/>
    </location>
</feature>
<evidence type="ECO:0000256" key="3">
    <source>
        <dbReference type="ARBA" id="ARBA00022475"/>
    </source>
</evidence>
<dbReference type="Gene3D" id="1.20.1720.10">
    <property type="entry name" value="Multidrug resistance protein D"/>
    <property type="match status" value="1"/>
</dbReference>
<keyword evidence="6 7" id="KW-0472">Membrane</keyword>
<organism evidence="9 10">
    <name type="scientific">Nocardia aurantiaca</name>
    <dbReference type="NCBI Taxonomy" id="2675850"/>
    <lineage>
        <taxon>Bacteria</taxon>
        <taxon>Bacillati</taxon>
        <taxon>Actinomycetota</taxon>
        <taxon>Actinomycetes</taxon>
        <taxon>Mycobacteriales</taxon>
        <taxon>Nocardiaceae</taxon>
        <taxon>Nocardia</taxon>
    </lineage>
</organism>
<dbReference type="EMBL" id="WMBB01000001">
    <property type="protein sequence ID" value="MTE11682.1"/>
    <property type="molecule type" value="Genomic_DNA"/>
</dbReference>
<keyword evidence="10" id="KW-1185">Reference proteome</keyword>
<dbReference type="InterPro" id="IPR036259">
    <property type="entry name" value="MFS_trans_sf"/>
</dbReference>
<dbReference type="PANTHER" id="PTHR42718:SF46">
    <property type="entry name" value="BLR6921 PROTEIN"/>
    <property type="match status" value="1"/>
</dbReference>
<keyword evidence="4 7" id="KW-0812">Transmembrane</keyword>
<dbReference type="RefSeq" id="WP_154786146.1">
    <property type="nucleotide sequence ID" value="NZ_WMBB01000001.1"/>
</dbReference>
<reference evidence="9 10" key="1">
    <citation type="submission" date="2019-11" db="EMBL/GenBank/DDBJ databases">
        <title>Nocardia sp. nov. CT2-14 isolated from soil.</title>
        <authorList>
            <person name="Kanchanasin P."/>
            <person name="Tanasupawat S."/>
            <person name="Yuki M."/>
            <person name="Kudo T."/>
        </authorList>
    </citation>
    <scope>NUCLEOTIDE SEQUENCE [LARGE SCALE GENOMIC DNA]</scope>
    <source>
        <strain evidence="9 10">CT2-14</strain>
    </source>
</reference>